<gene>
    <name evidence="13" type="ORF">CEUTPL_LOCUS10140</name>
</gene>
<evidence type="ECO:0000256" key="11">
    <source>
        <dbReference type="ARBA" id="ARBA00023136"/>
    </source>
</evidence>
<dbReference type="GO" id="GO:0005789">
    <property type="term" value="C:endoplasmic reticulum membrane"/>
    <property type="evidence" value="ECO:0007669"/>
    <property type="project" value="UniProtKB-SubCell"/>
</dbReference>
<reference evidence="13" key="1">
    <citation type="submission" date="2022-01" db="EMBL/GenBank/DDBJ databases">
        <authorList>
            <person name="King R."/>
        </authorList>
    </citation>
    <scope>NUCLEOTIDE SEQUENCE</scope>
</reference>
<evidence type="ECO:0000313" key="14">
    <source>
        <dbReference type="Proteomes" id="UP001152799"/>
    </source>
</evidence>
<comment type="subcellular location">
    <subcellularLocation>
        <location evidence="2">Endoplasmic reticulum membrane</location>
    </subcellularLocation>
</comment>
<name>A0A9N9QQB2_9CUCU</name>
<dbReference type="EMBL" id="OU892281">
    <property type="protein sequence ID" value="CAG9769636.1"/>
    <property type="molecule type" value="Genomic_DNA"/>
</dbReference>
<evidence type="ECO:0000256" key="5">
    <source>
        <dbReference type="ARBA" id="ARBA00012596"/>
    </source>
</evidence>
<accession>A0A9N9QQB2</accession>
<keyword evidence="8" id="KW-0256">Endoplasmic reticulum</keyword>
<evidence type="ECO:0000256" key="6">
    <source>
        <dbReference type="ARBA" id="ARBA00022679"/>
    </source>
</evidence>
<evidence type="ECO:0000256" key="1">
    <source>
        <dbReference type="ARBA" id="ARBA00001946"/>
    </source>
</evidence>
<keyword evidence="10" id="KW-1133">Transmembrane helix</keyword>
<dbReference type="PANTHER" id="PTHR21528:SF0">
    <property type="entry name" value="DEHYDRODOLICHYL DIPHOSPHATE SYNTHASE COMPLEX SUBUNIT NUS1"/>
    <property type="match status" value="1"/>
</dbReference>
<dbReference type="InterPro" id="IPR036424">
    <property type="entry name" value="UPP_synth-like_sf"/>
</dbReference>
<evidence type="ECO:0000256" key="9">
    <source>
        <dbReference type="ARBA" id="ARBA00022842"/>
    </source>
</evidence>
<evidence type="ECO:0000256" key="2">
    <source>
        <dbReference type="ARBA" id="ARBA00004586"/>
    </source>
</evidence>
<sequence length="247" mass="29002">MSSGPLYKVLYVLVHSIFTVYEWITDALERIGSVFVDFCHGFFNIQRRNYLKNEIAKKNKIPKHLTVLLGREEPSFQDLANIVLWCLASRIVFLSFYDHRGILKKHQDKLEKEISKKLQHNDHVIWHNIPGSTYKNGFVGRKIHIKLLSQDNGKTSIANLAQRLSKSESEISDISIPFVDHALQKDFEFPDPEMGISCGKYLSFINYPPWQIRVTEFLSIKSHYRFRYRTFLELLYVYGRCEQRLGK</sequence>
<dbReference type="OrthoDB" id="19639at2759"/>
<comment type="similarity">
    <text evidence="4">Belongs to the UPP synthase family.</text>
</comment>
<dbReference type="InterPro" id="IPR038887">
    <property type="entry name" value="Nus1/NgBR"/>
</dbReference>
<dbReference type="SUPFAM" id="SSF64005">
    <property type="entry name" value="Undecaprenyl diphosphate synthase"/>
    <property type="match status" value="1"/>
</dbReference>
<evidence type="ECO:0000256" key="12">
    <source>
        <dbReference type="ARBA" id="ARBA00047353"/>
    </source>
</evidence>
<dbReference type="Proteomes" id="UP001152799">
    <property type="component" value="Chromosome 5"/>
</dbReference>
<comment type="pathway">
    <text evidence="3">Protein modification; protein glycosylation.</text>
</comment>
<proteinExistence type="inferred from homology"/>
<evidence type="ECO:0000256" key="10">
    <source>
        <dbReference type="ARBA" id="ARBA00022989"/>
    </source>
</evidence>
<dbReference type="PANTHER" id="PTHR21528">
    <property type="entry name" value="DEHYDRODOLICHYL DIPHOSPHATE SYNTHASE COMPLEX SUBUNIT NUS1"/>
    <property type="match status" value="1"/>
</dbReference>
<dbReference type="EC" id="2.5.1.87" evidence="5"/>
<evidence type="ECO:0000256" key="4">
    <source>
        <dbReference type="ARBA" id="ARBA00005432"/>
    </source>
</evidence>
<comment type="catalytic activity">
    <reaction evidence="12">
        <text>n isopentenyl diphosphate + (2E,6E)-farnesyl diphosphate = a di-trans,poly-cis-polyprenyl diphosphate + n diphosphate</text>
        <dbReference type="Rhea" id="RHEA:53008"/>
        <dbReference type="Rhea" id="RHEA-COMP:19494"/>
        <dbReference type="ChEBI" id="CHEBI:33019"/>
        <dbReference type="ChEBI" id="CHEBI:128769"/>
        <dbReference type="ChEBI" id="CHEBI:136960"/>
        <dbReference type="ChEBI" id="CHEBI:175763"/>
        <dbReference type="EC" id="2.5.1.87"/>
    </reaction>
</comment>
<dbReference type="GO" id="GO:0045547">
    <property type="term" value="F:ditrans,polycis-polyprenyl diphosphate synthase [(2E,6E)-farnesyl diphosphate specific] activity"/>
    <property type="evidence" value="ECO:0007669"/>
    <property type="project" value="UniProtKB-EC"/>
</dbReference>
<comment type="cofactor">
    <cofactor evidence="1">
        <name>Mg(2+)</name>
        <dbReference type="ChEBI" id="CHEBI:18420"/>
    </cofactor>
</comment>
<dbReference type="GO" id="GO:1904423">
    <property type="term" value="C:dehydrodolichyl diphosphate synthase complex"/>
    <property type="evidence" value="ECO:0007669"/>
    <property type="project" value="InterPro"/>
</dbReference>
<keyword evidence="11" id="KW-0472">Membrane</keyword>
<keyword evidence="9" id="KW-0460">Magnesium</keyword>
<evidence type="ECO:0000256" key="3">
    <source>
        <dbReference type="ARBA" id="ARBA00004922"/>
    </source>
</evidence>
<evidence type="ECO:0000313" key="13">
    <source>
        <dbReference type="EMBL" id="CAG9769636.1"/>
    </source>
</evidence>
<organism evidence="13 14">
    <name type="scientific">Ceutorhynchus assimilis</name>
    <name type="common">cabbage seed weevil</name>
    <dbReference type="NCBI Taxonomy" id="467358"/>
    <lineage>
        <taxon>Eukaryota</taxon>
        <taxon>Metazoa</taxon>
        <taxon>Ecdysozoa</taxon>
        <taxon>Arthropoda</taxon>
        <taxon>Hexapoda</taxon>
        <taxon>Insecta</taxon>
        <taxon>Pterygota</taxon>
        <taxon>Neoptera</taxon>
        <taxon>Endopterygota</taxon>
        <taxon>Coleoptera</taxon>
        <taxon>Polyphaga</taxon>
        <taxon>Cucujiformia</taxon>
        <taxon>Curculionidae</taxon>
        <taxon>Ceutorhynchinae</taxon>
        <taxon>Ceutorhynchus</taxon>
    </lineage>
</organism>
<evidence type="ECO:0000256" key="7">
    <source>
        <dbReference type="ARBA" id="ARBA00022692"/>
    </source>
</evidence>
<keyword evidence="6" id="KW-0808">Transferase</keyword>
<protein>
    <recommendedName>
        <fullName evidence="5">ditrans,polycis-polyprenyl diphosphate synthase [(2E,6E)-farnesyldiphosphate specific]</fullName>
        <ecNumber evidence="5">2.5.1.87</ecNumber>
    </recommendedName>
</protein>
<evidence type="ECO:0000256" key="8">
    <source>
        <dbReference type="ARBA" id="ARBA00022824"/>
    </source>
</evidence>
<dbReference type="Gene3D" id="3.40.1180.10">
    <property type="entry name" value="Decaprenyl diphosphate synthase-like"/>
    <property type="match status" value="1"/>
</dbReference>
<keyword evidence="14" id="KW-1185">Reference proteome</keyword>
<keyword evidence="7" id="KW-0812">Transmembrane</keyword>
<dbReference type="AlphaFoldDB" id="A0A9N9QQB2"/>